<keyword evidence="5" id="KW-1185">Reference proteome</keyword>
<dbReference type="PROSITE" id="PS00600">
    <property type="entry name" value="AA_TRANSFER_CLASS_3"/>
    <property type="match status" value="1"/>
</dbReference>
<dbReference type="OrthoDB" id="10261433at2759"/>
<proteinExistence type="inferred from homology"/>
<dbReference type="EMBL" id="CADEPI010000017">
    <property type="protein sequence ID" value="CAB3364752.1"/>
    <property type="molecule type" value="Genomic_DNA"/>
</dbReference>
<dbReference type="Gene3D" id="3.90.1150.10">
    <property type="entry name" value="Aspartate Aminotransferase, domain 1"/>
    <property type="match status" value="1"/>
</dbReference>
<keyword evidence="2 3" id="KW-0663">Pyridoxal phosphate</keyword>
<evidence type="ECO:0000256" key="1">
    <source>
        <dbReference type="ARBA" id="ARBA00008954"/>
    </source>
</evidence>
<comment type="similarity">
    <text evidence="1 3">Belongs to the class-III pyridoxal-phosphate-dependent aminotransferase family.</text>
</comment>
<dbReference type="InterPro" id="IPR015422">
    <property type="entry name" value="PyrdxlP-dep_Trfase_small"/>
</dbReference>
<dbReference type="SUPFAM" id="SSF53383">
    <property type="entry name" value="PLP-dependent transferases"/>
    <property type="match status" value="1"/>
</dbReference>
<evidence type="ECO:0000313" key="4">
    <source>
        <dbReference type="EMBL" id="CAB3364752.1"/>
    </source>
</evidence>
<dbReference type="Proteomes" id="UP000494165">
    <property type="component" value="Unassembled WGS sequence"/>
</dbReference>
<evidence type="ECO:0000313" key="5">
    <source>
        <dbReference type="Proteomes" id="UP000494165"/>
    </source>
</evidence>
<dbReference type="Pfam" id="PF00202">
    <property type="entry name" value="Aminotran_3"/>
    <property type="match status" value="1"/>
</dbReference>
<comment type="caution">
    <text evidence="4">The sequence shown here is derived from an EMBL/GenBank/DDBJ whole genome shotgun (WGS) entry which is preliminary data.</text>
</comment>
<evidence type="ECO:0000256" key="3">
    <source>
        <dbReference type="RuleBase" id="RU003560"/>
    </source>
</evidence>
<sequence>MEGKNGESAKYVDSLQMEETYQLRRSYIAESCQLHYNQSPLKIMSSEGVYLIDSMGTKYLDCATRLSSVGHCHPCVVAAGRSMMQTMGAIQDFSQHESYVKALLKTLPPNFEVCLFTNSGSEANDLAVQLARNYTNRKAVVVMENSFHGSSELLTEMCPKSFRRLPAGKPNWVTVVPLPDTYRGKYIHDIYAAQKYFEDAKDAIQKGIAQGGEIACFLSEPIFMVQGMIIPPAGYLANIYSYIKSIGGLVIADEIQLGMGRCGTQFWGFQTQGAVPDILTLGKAMGNGYPLSVVITSRQIAGTLPNWAKQYRCESVAVAIGHAVLKVLDEEELVRSGLQSMEYLYQKLVQYESKFQFIGAIRKIGLIIGIEIVLSKESRKPDSSLAEKISYRLKDSSVIVANEGNMKNILVFMPPFCITMRDVDMLVDGLGRILTEIEVENSTAIFDEIFTSQPSTSTSALLGISMAPSNDMTLEEEPPSPDVTFDYAYSDEEARKEAEAYADMD</sequence>
<dbReference type="PANTHER" id="PTHR45688">
    <property type="match status" value="1"/>
</dbReference>
<dbReference type="InterPro" id="IPR005814">
    <property type="entry name" value="Aminotrans_3"/>
</dbReference>
<dbReference type="CDD" id="cd00610">
    <property type="entry name" value="OAT_like"/>
    <property type="match status" value="1"/>
</dbReference>
<accession>A0A8S1C6G9</accession>
<dbReference type="GO" id="GO:0030170">
    <property type="term" value="F:pyridoxal phosphate binding"/>
    <property type="evidence" value="ECO:0007669"/>
    <property type="project" value="InterPro"/>
</dbReference>
<reference evidence="4 5" key="1">
    <citation type="submission" date="2020-04" db="EMBL/GenBank/DDBJ databases">
        <authorList>
            <person name="Alioto T."/>
            <person name="Alioto T."/>
            <person name="Gomez Garrido J."/>
        </authorList>
    </citation>
    <scope>NUCLEOTIDE SEQUENCE [LARGE SCALE GENOMIC DNA]</scope>
</reference>
<dbReference type="GO" id="GO:0008483">
    <property type="term" value="F:transaminase activity"/>
    <property type="evidence" value="ECO:0007669"/>
    <property type="project" value="InterPro"/>
</dbReference>
<dbReference type="Gene3D" id="3.40.640.10">
    <property type="entry name" value="Type I PLP-dependent aspartate aminotransferase-like (Major domain)"/>
    <property type="match status" value="1"/>
</dbReference>
<dbReference type="InterPro" id="IPR049704">
    <property type="entry name" value="Aminotrans_3_PPA_site"/>
</dbReference>
<name>A0A8S1C6G9_9INSE</name>
<gene>
    <name evidence="4" type="ORF">CLODIP_2_CD03633</name>
</gene>
<dbReference type="AlphaFoldDB" id="A0A8S1C6G9"/>
<protein>
    <submittedName>
        <fullName evidence="4">Uncharacterized protein</fullName>
    </submittedName>
</protein>
<dbReference type="PANTHER" id="PTHR45688:SF13">
    <property type="entry name" value="ALANINE--GLYOXYLATE AMINOTRANSFERASE 2-LIKE"/>
    <property type="match status" value="1"/>
</dbReference>
<dbReference type="GO" id="GO:0005739">
    <property type="term" value="C:mitochondrion"/>
    <property type="evidence" value="ECO:0007669"/>
    <property type="project" value="TreeGrafter"/>
</dbReference>
<organism evidence="4 5">
    <name type="scientific">Cloeon dipterum</name>
    <dbReference type="NCBI Taxonomy" id="197152"/>
    <lineage>
        <taxon>Eukaryota</taxon>
        <taxon>Metazoa</taxon>
        <taxon>Ecdysozoa</taxon>
        <taxon>Arthropoda</taxon>
        <taxon>Hexapoda</taxon>
        <taxon>Insecta</taxon>
        <taxon>Pterygota</taxon>
        <taxon>Palaeoptera</taxon>
        <taxon>Ephemeroptera</taxon>
        <taxon>Pisciforma</taxon>
        <taxon>Baetidae</taxon>
        <taxon>Cloeon</taxon>
    </lineage>
</organism>
<dbReference type="InterPro" id="IPR015421">
    <property type="entry name" value="PyrdxlP-dep_Trfase_major"/>
</dbReference>
<dbReference type="InterPro" id="IPR015424">
    <property type="entry name" value="PyrdxlP-dep_Trfase"/>
</dbReference>
<evidence type="ECO:0000256" key="2">
    <source>
        <dbReference type="ARBA" id="ARBA00022898"/>
    </source>
</evidence>